<accession>A0AAV4TRG3</accession>
<gene>
    <name evidence="1" type="ORF">CDAR_501661</name>
</gene>
<dbReference type="AlphaFoldDB" id="A0AAV4TRG3"/>
<name>A0AAV4TRG3_9ARAC</name>
<protein>
    <submittedName>
        <fullName evidence="1">Uncharacterized protein</fullName>
    </submittedName>
</protein>
<sequence>MAKRDLYKITRHIEFMTTVDWIRRELDVTTLHESPPLPPRVMITCNSFVNHHDLMSLRRHFREMMKSFTSVGSGFVMAKRDLYKITRHIEFMTTVDWIRRELDVTTLHESLPAPSSDDRLQQFCKSS</sequence>
<organism evidence="1 2">
    <name type="scientific">Caerostris darwini</name>
    <dbReference type="NCBI Taxonomy" id="1538125"/>
    <lineage>
        <taxon>Eukaryota</taxon>
        <taxon>Metazoa</taxon>
        <taxon>Ecdysozoa</taxon>
        <taxon>Arthropoda</taxon>
        <taxon>Chelicerata</taxon>
        <taxon>Arachnida</taxon>
        <taxon>Araneae</taxon>
        <taxon>Araneomorphae</taxon>
        <taxon>Entelegynae</taxon>
        <taxon>Araneoidea</taxon>
        <taxon>Araneidae</taxon>
        <taxon>Caerostris</taxon>
    </lineage>
</organism>
<comment type="caution">
    <text evidence="1">The sequence shown here is derived from an EMBL/GenBank/DDBJ whole genome shotgun (WGS) entry which is preliminary data.</text>
</comment>
<proteinExistence type="predicted"/>
<dbReference type="Proteomes" id="UP001054837">
    <property type="component" value="Unassembled WGS sequence"/>
</dbReference>
<evidence type="ECO:0000313" key="2">
    <source>
        <dbReference type="Proteomes" id="UP001054837"/>
    </source>
</evidence>
<keyword evidence="2" id="KW-1185">Reference proteome</keyword>
<reference evidence="1 2" key="1">
    <citation type="submission" date="2021-06" db="EMBL/GenBank/DDBJ databases">
        <title>Caerostris darwini draft genome.</title>
        <authorList>
            <person name="Kono N."/>
            <person name="Arakawa K."/>
        </authorList>
    </citation>
    <scope>NUCLEOTIDE SEQUENCE [LARGE SCALE GENOMIC DNA]</scope>
</reference>
<evidence type="ECO:0000313" key="1">
    <source>
        <dbReference type="EMBL" id="GIY47322.1"/>
    </source>
</evidence>
<dbReference type="EMBL" id="BPLQ01009917">
    <property type="protein sequence ID" value="GIY47322.1"/>
    <property type="molecule type" value="Genomic_DNA"/>
</dbReference>